<sequence>MTAKRTEEITSGENGGLSEEGAVDEETDNVSSNDTDSEEEEDDEDDDYYDDDSSDDDDWPMFREEEESWDDDDDDFEEEIVTTVYHWPAPPITKRSVRKPPLQAPSKMPTRTTWRTFSANGNRRVPGERIVDEVELLSNHPPSPSWNWGKISGNKSLGSDQKDKESSERSVADEWSCFSHDVPPPAIRTTVTPANRVGANLEQMSKLRCQLDDILSTRLSGSKLKEGDANSPVPKFWVSKWVDYTEKYGVAYQLCGGSVGVFFNDWSRMTLLDDGK</sequence>
<evidence type="ECO:0000313" key="2">
    <source>
        <dbReference type="Proteomes" id="UP000805193"/>
    </source>
</evidence>
<gene>
    <name evidence="1" type="ORF">HPB47_003343</name>
</gene>
<evidence type="ECO:0000313" key="1">
    <source>
        <dbReference type="EMBL" id="KAG0420691.1"/>
    </source>
</evidence>
<name>A0AC60PIP4_IXOPE</name>
<organism evidence="1 2">
    <name type="scientific">Ixodes persulcatus</name>
    <name type="common">Taiga tick</name>
    <dbReference type="NCBI Taxonomy" id="34615"/>
    <lineage>
        <taxon>Eukaryota</taxon>
        <taxon>Metazoa</taxon>
        <taxon>Ecdysozoa</taxon>
        <taxon>Arthropoda</taxon>
        <taxon>Chelicerata</taxon>
        <taxon>Arachnida</taxon>
        <taxon>Acari</taxon>
        <taxon>Parasitiformes</taxon>
        <taxon>Ixodida</taxon>
        <taxon>Ixodoidea</taxon>
        <taxon>Ixodidae</taxon>
        <taxon>Ixodinae</taxon>
        <taxon>Ixodes</taxon>
    </lineage>
</organism>
<dbReference type="Proteomes" id="UP000805193">
    <property type="component" value="Unassembled WGS sequence"/>
</dbReference>
<proteinExistence type="predicted"/>
<keyword evidence="2" id="KW-1185">Reference proteome</keyword>
<protein>
    <submittedName>
        <fullName evidence="1">Uncharacterized protein</fullName>
    </submittedName>
</protein>
<reference evidence="1 2" key="1">
    <citation type="journal article" date="2020" name="Cell">
        <title>Large-Scale Comparative Analyses of Tick Genomes Elucidate Their Genetic Diversity and Vector Capacities.</title>
        <authorList>
            <consortium name="Tick Genome and Microbiome Consortium (TIGMIC)"/>
            <person name="Jia N."/>
            <person name="Wang J."/>
            <person name="Shi W."/>
            <person name="Du L."/>
            <person name="Sun Y."/>
            <person name="Zhan W."/>
            <person name="Jiang J.F."/>
            <person name="Wang Q."/>
            <person name="Zhang B."/>
            <person name="Ji P."/>
            <person name="Bell-Sakyi L."/>
            <person name="Cui X.M."/>
            <person name="Yuan T.T."/>
            <person name="Jiang B.G."/>
            <person name="Yang W.F."/>
            <person name="Lam T.T."/>
            <person name="Chang Q.C."/>
            <person name="Ding S.J."/>
            <person name="Wang X.J."/>
            <person name="Zhu J.G."/>
            <person name="Ruan X.D."/>
            <person name="Zhao L."/>
            <person name="Wei J.T."/>
            <person name="Ye R.Z."/>
            <person name="Que T.C."/>
            <person name="Du C.H."/>
            <person name="Zhou Y.H."/>
            <person name="Cheng J.X."/>
            <person name="Dai P.F."/>
            <person name="Guo W.B."/>
            <person name="Han X.H."/>
            <person name="Huang E.J."/>
            <person name="Li L.F."/>
            <person name="Wei W."/>
            <person name="Gao Y.C."/>
            <person name="Liu J.Z."/>
            <person name="Shao H.Z."/>
            <person name="Wang X."/>
            <person name="Wang C.C."/>
            <person name="Yang T.C."/>
            <person name="Huo Q.B."/>
            <person name="Li W."/>
            <person name="Chen H.Y."/>
            <person name="Chen S.E."/>
            <person name="Zhou L.G."/>
            <person name="Ni X.B."/>
            <person name="Tian J.H."/>
            <person name="Sheng Y."/>
            <person name="Liu T."/>
            <person name="Pan Y.S."/>
            <person name="Xia L.Y."/>
            <person name="Li J."/>
            <person name="Zhao F."/>
            <person name="Cao W.C."/>
        </authorList>
    </citation>
    <scope>NUCLEOTIDE SEQUENCE [LARGE SCALE GENOMIC DNA]</scope>
    <source>
        <strain evidence="1">Iper-2018</strain>
    </source>
</reference>
<accession>A0AC60PIP4</accession>
<comment type="caution">
    <text evidence="1">The sequence shown here is derived from an EMBL/GenBank/DDBJ whole genome shotgun (WGS) entry which is preliminary data.</text>
</comment>
<dbReference type="EMBL" id="JABSTQ010010484">
    <property type="protein sequence ID" value="KAG0420691.1"/>
    <property type="molecule type" value="Genomic_DNA"/>
</dbReference>